<dbReference type="InterPro" id="IPR036283">
    <property type="entry name" value="NOB1_Zf-like_sf"/>
</dbReference>
<dbReference type="EMBL" id="JABCSC020000002">
    <property type="protein sequence ID" value="NSL54901.1"/>
    <property type="molecule type" value="Genomic_DNA"/>
</dbReference>
<dbReference type="Proteomes" id="UP000778523">
    <property type="component" value="Unassembled WGS sequence"/>
</dbReference>
<evidence type="ECO:0000259" key="1">
    <source>
        <dbReference type="SMART" id="SM00834"/>
    </source>
</evidence>
<accession>A0ABX2IE43</accession>
<dbReference type="Pfam" id="PF09723">
    <property type="entry name" value="Zn_ribbon_8"/>
    <property type="match status" value="1"/>
</dbReference>
<dbReference type="InterPro" id="IPR013429">
    <property type="entry name" value="Regulatory_FmdB_Zinc_ribbon"/>
</dbReference>
<keyword evidence="3" id="KW-1185">Reference proteome</keyword>
<evidence type="ECO:0000313" key="2">
    <source>
        <dbReference type="EMBL" id="NSL54901.1"/>
    </source>
</evidence>
<organism evidence="2 3">
    <name type="scientific">Uliginosibacterium aquaticum</name>
    <dbReference type="NCBI Taxonomy" id="2731212"/>
    <lineage>
        <taxon>Bacteria</taxon>
        <taxon>Pseudomonadati</taxon>
        <taxon>Pseudomonadota</taxon>
        <taxon>Betaproteobacteria</taxon>
        <taxon>Rhodocyclales</taxon>
        <taxon>Zoogloeaceae</taxon>
        <taxon>Uliginosibacterium</taxon>
    </lineage>
</organism>
<proteinExistence type="predicted"/>
<evidence type="ECO:0000313" key="3">
    <source>
        <dbReference type="Proteomes" id="UP000778523"/>
    </source>
</evidence>
<dbReference type="SUPFAM" id="SSF144206">
    <property type="entry name" value="NOB1 zinc finger-like"/>
    <property type="match status" value="1"/>
</dbReference>
<comment type="caution">
    <text evidence="2">The sequence shown here is derived from an EMBL/GenBank/DDBJ whole genome shotgun (WGS) entry which is preliminary data.</text>
</comment>
<dbReference type="RefSeq" id="WP_101943671.1">
    <property type="nucleotide sequence ID" value="NZ_JABCSC020000002.1"/>
</dbReference>
<feature type="domain" description="Putative regulatory protein FmdB zinc ribbon" evidence="1">
    <location>
        <begin position="1"/>
        <end position="42"/>
    </location>
</feature>
<dbReference type="NCBIfam" id="TIGR02605">
    <property type="entry name" value="CxxC_CxxC_SSSS"/>
    <property type="match status" value="1"/>
</dbReference>
<gene>
    <name evidence="2" type="ORF">HJ583_007685</name>
</gene>
<dbReference type="SMART" id="SM00834">
    <property type="entry name" value="CxxC_CXXC_SSSS"/>
    <property type="match status" value="1"/>
</dbReference>
<protein>
    <submittedName>
        <fullName evidence="2">Zinc ribbon domain-containing protein</fullName>
    </submittedName>
</protein>
<name>A0ABX2IE43_9RHOO</name>
<reference evidence="2 3" key="1">
    <citation type="submission" date="2020-06" db="EMBL/GenBank/DDBJ databases">
        <title>Draft genome of Uliginosibacterium sp. IMCC34675.</title>
        <authorList>
            <person name="Song J."/>
        </authorList>
    </citation>
    <scope>NUCLEOTIDE SEQUENCE [LARGE SCALE GENOMIC DNA]</scope>
    <source>
        <strain evidence="2 3">IMCC34675</strain>
    </source>
</reference>
<sequence>MPLYDFHCEACDATSELMVRASDACAPACPKCGSSQLSKLLSLPSAPGKIKGFLARQRAQANKEGHFSNCSASERASLLK</sequence>